<comment type="caution">
    <text evidence="2">The sequence shown here is derived from an EMBL/GenBank/DDBJ whole genome shotgun (WGS) entry which is preliminary data.</text>
</comment>
<evidence type="ECO:0000313" key="2">
    <source>
        <dbReference type="EMBL" id="MBP2324406.1"/>
    </source>
</evidence>
<dbReference type="EMBL" id="JAGINW010000001">
    <property type="protein sequence ID" value="MBP2324406.1"/>
    <property type="molecule type" value="Genomic_DNA"/>
</dbReference>
<evidence type="ECO:0000256" key="1">
    <source>
        <dbReference type="SAM" id="MobiDB-lite"/>
    </source>
</evidence>
<name>A0ABS4TJ07_9PSEU</name>
<evidence type="ECO:0008006" key="4">
    <source>
        <dbReference type="Google" id="ProtNLM"/>
    </source>
</evidence>
<evidence type="ECO:0000313" key="3">
    <source>
        <dbReference type="Proteomes" id="UP001519332"/>
    </source>
</evidence>
<dbReference type="Gene3D" id="3.30.1310.10">
    <property type="entry name" value="Nucleoid-associated protein YbaB-like domain"/>
    <property type="match status" value="1"/>
</dbReference>
<feature type="compositionally biased region" description="Polar residues" evidence="1">
    <location>
        <begin position="122"/>
        <end position="141"/>
    </location>
</feature>
<dbReference type="Proteomes" id="UP001519332">
    <property type="component" value="Unassembled WGS sequence"/>
</dbReference>
<gene>
    <name evidence="2" type="ORF">JOF56_004791</name>
</gene>
<reference evidence="2 3" key="1">
    <citation type="submission" date="2021-03" db="EMBL/GenBank/DDBJ databases">
        <title>Sequencing the genomes of 1000 actinobacteria strains.</title>
        <authorList>
            <person name="Klenk H.-P."/>
        </authorList>
    </citation>
    <scope>NUCLEOTIDE SEQUENCE [LARGE SCALE GENOMIC DNA]</scope>
    <source>
        <strain evidence="2 3">DSM 46670</strain>
    </source>
</reference>
<proteinExistence type="predicted"/>
<accession>A0ABS4TJ07</accession>
<dbReference type="InterPro" id="IPR004401">
    <property type="entry name" value="YbaB/EbfC"/>
</dbReference>
<organism evidence="2 3">
    <name type="scientific">Kibdelosporangium banguiense</name>
    <dbReference type="NCBI Taxonomy" id="1365924"/>
    <lineage>
        <taxon>Bacteria</taxon>
        <taxon>Bacillati</taxon>
        <taxon>Actinomycetota</taxon>
        <taxon>Actinomycetes</taxon>
        <taxon>Pseudonocardiales</taxon>
        <taxon>Pseudonocardiaceae</taxon>
        <taxon>Kibdelosporangium</taxon>
    </lineage>
</organism>
<dbReference type="Pfam" id="PF02575">
    <property type="entry name" value="YbaB_DNA_bd"/>
    <property type="match status" value="1"/>
</dbReference>
<protein>
    <recommendedName>
        <fullName evidence="4">YbaB/EbfC DNA-binding family protein</fullName>
    </recommendedName>
</protein>
<dbReference type="InterPro" id="IPR036894">
    <property type="entry name" value="YbaB-like_sf"/>
</dbReference>
<sequence length="141" mass="14982">MSVAGSLLAAAGPLVYYSEDPVHVTVRELPVPTSSSGQEIDRRLAEMAVSATAPRQIVTITVGQYGQVIDVQFPSGAYRTLPPADLASALIQTLRKAQARAREEVAILMAPMTPPHFDATGAQLTAPTQPDESGIFQKTTH</sequence>
<keyword evidence="3" id="KW-1185">Reference proteome</keyword>
<feature type="region of interest" description="Disordered" evidence="1">
    <location>
        <begin position="118"/>
        <end position="141"/>
    </location>
</feature>
<dbReference type="RefSeq" id="WP_209641741.1">
    <property type="nucleotide sequence ID" value="NZ_JAGINW010000001.1"/>
</dbReference>